<dbReference type="GO" id="GO:0008203">
    <property type="term" value="P:cholesterol metabolic process"/>
    <property type="evidence" value="ECO:0007669"/>
    <property type="project" value="UniProtKB-KW"/>
</dbReference>
<dbReference type="FunFam" id="1.20.120.20:FF:000007">
    <property type="entry name" value="Apolipoprotein A-IV a"/>
    <property type="match status" value="1"/>
</dbReference>
<protein>
    <submittedName>
        <fullName evidence="14">Apolipo A-I-like protein</fullName>
    </submittedName>
</protein>
<dbReference type="SUPFAM" id="SSF47162">
    <property type="entry name" value="Apolipoprotein"/>
    <property type="match status" value="1"/>
</dbReference>
<dbReference type="STRING" id="84645.A0A498LQ94"/>
<accession>A0A498LQ94</accession>
<comment type="subcellular location">
    <subcellularLocation>
        <location evidence="1">Secreted</location>
    </subcellularLocation>
</comment>
<evidence type="ECO:0000256" key="11">
    <source>
        <dbReference type="ARBA" id="ARBA00023166"/>
    </source>
</evidence>
<evidence type="ECO:0000256" key="10">
    <source>
        <dbReference type="ARBA" id="ARBA00023098"/>
    </source>
</evidence>
<dbReference type="GO" id="GO:0033700">
    <property type="term" value="P:phospholipid efflux"/>
    <property type="evidence" value="ECO:0007669"/>
    <property type="project" value="TreeGrafter"/>
</dbReference>
<dbReference type="Gene3D" id="1.20.120.20">
    <property type="entry name" value="Apolipoprotein"/>
    <property type="match status" value="1"/>
</dbReference>
<dbReference type="GO" id="GO:0034364">
    <property type="term" value="C:high-density lipoprotein particle"/>
    <property type="evidence" value="ECO:0007669"/>
    <property type="project" value="UniProtKB-KW"/>
</dbReference>
<dbReference type="GO" id="GO:0034361">
    <property type="term" value="C:very-low-density lipoprotein particle"/>
    <property type="evidence" value="ECO:0007669"/>
    <property type="project" value="TreeGrafter"/>
</dbReference>
<gene>
    <name evidence="14" type="ORF">ROHU_030839</name>
</gene>
<keyword evidence="7" id="KW-0677">Repeat</keyword>
<keyword evidence="3" id="KW-0813">Transport</keyword>
<dbReference type="GO" id="GO:0060228">
    <property type="term" value="F:phosphatidylcholine-sterol O-acyltransferase activator activity"/>
    <property type="evidence" value="ECO:0007669"/>
    <property type="project" value="TreeGrafter"/>
</dbReference>
<reference evidence="14 15" key="1">
    <citation type="submission" date="2018-03" db="EMBL/GenBank/DDBJ databases">
        <title>Draft genome sequence of Rohu Carp (Labeo rohita).</title>
        <authorList>
            <person name="Das P."/>
            <person name="Kushwaha B."/>
            <person name="Joshi C.G."/>
            <person name="Kumar D."/>
            <person name="Nagpure N.S."/>
            <person name="Sahoo L."/>
            <person name="Das S.P."/>
            <person name="Bit A."/>
            <person name="Patnaik S."/>
            <person name="Meher P.K."/>
            <person name="Jayasankar P."/>
            <person name="Koringa P.G."/>
            <person name="Patel N.V."/>
            <person name="Hinsu A.T."/>
            <person name="Kumar R."/>
            <person name="Pandey M."/>
            <person name="Agarwal S."/>
            <person name="Srivastava S."/>
            <person name="Singh M."/>
            <person name="Iquebal M.A."/>
            <person name="Jaiswal S."/>
            <person name="Angadi U.B."/>
            <person name="Kumar N."/>
            <person name="Raza M."/>
            <person name="Shah T.M."/>
            <person name="Rai A."/>
            <person name="Jena J.K."/>
        </authorList>
    </citation>
    <scope>NUCLEOTIDE SEQUENCE [LARGE SCALE GENOMIC DNA]</scope>
    <source>
        <strain evidence="14">DASCIFA01</strain>
        <tissue evidence="14">Testis</tissue>
    </source>
</reference>
<organism evidence="14 15">
    <name type="scientific">Labeo rohita</name>
    <name type="common">Indian major carp</name>
    <name type="synonym">Cyprinus rohita</name>
    <dbReference type="NCBI Taxonomy" id="84645"/>
    <lineage>
        <taxon>Eukaryota</taxon>
        <taxon>Metazoa</taxon>
        <taxon>Chordata</taxon>
        <taxon>Craniata</taxon>
        <taxon>Vertebrata</taxon>
        <taxon>Euteleostomi</taxon>
        <taxon>Actinopterygii</taxon>
        <taxon>Neopterygii</taxon>
        <taxon>Teleostei</taxon>
        <taxon>Ostariophysi</taxon>
        <taxon>Cypriniformes</taxon>
        <taxon>Cyprinidae</taxon>
        <taxon>Labeoninae</taxon>
        <taxon>Labeonini</taxon>
        <taxon>Labeo</taxon>
    </lineage>
</organism>
<keyword evidence="15" id="KW-1185">Reference proteome</keyword>
<evidence type="ECO:0000256" key="12">
    <source>
        <dbReference type="ARBA" id="ARBA00023221"/>
    </source>
</evidence>
<dbReference type="GO" id="GO:0033344">
    <property type="term" value="P:cholesterol efflux"/>
    <property type="evidence" value="ECO:0007669"/>
    <property type="project" value="TreeGrafter"/>
</dbReference>
<dbReference type="GO" id="GO:0120020">
    <property type="term" value="F:cholesterol transfer activity"/>
    <property type="evidence" value="ECO:0007669"/>
    <property type="project" value="TreeGrafter"/>
</dbReference>
<keyword evidence="8" id="KW-0345">HDL</keyword>
<dbReference type="PANTHER" id="PTHR18976:SF28">
    <property type="entry name" value="APOLIPOPROTEIN A-IV-RELATED"/>
    <property type="match status" value="1"/>
</dbReference>
<comment type="similarity">
    <text evidence="2">Belongs to the apolipoprotein A1/A4/E family.</text>
</comment>
<comment type="caution">
    <text evidence="14">The sequence shown here is derived from an EMBL/GenBank/DDBJ whole genome shotgun (WGS) entry which is preliminary data.</text>
</comment>
<evidence type="ECO:0000256" key="5">
    <source>
        <dbReference type="ARBA" id="ARBA00022548"/>
    </source>
</evidence>
<evidence type="ECO:0000256" key="1">
    <source>
        <dbReference type="ARBA" id="ARBA00004613"/>
    </source>
</evidence>
<dbReference type="Proteomes" id="UP000290572">
    <property type="component" value="Unassembled WGS sequence"/>
</dbReference>
<keyword evidence="12" id="KW-0753">Steroid metabolism</keyword>
<evidence type="ECO:0007829" key="16">
    <source>
        <dbReference type="PeptideAtlas" id="A0A498LQ94"/>
    </source>
</evidence>
<evidence type="ECO:0000256" key="2">
    <source>
        <dbReference type="ARBA" id="ARBA00008788"/>
    </source>
</evidence>
<keyword evidence="11" id="KW-1207">Sterol metabolism</keyword>
<evidence type="ECO:0000256" key="7">
    <source>
        <dbReference type="ARBA" id="ARBA00022737"/>
    </source>
</evidence>
<keyword evidence="4" id="KW-0964">Secreted</keyword>
<evidence type="ECO:0000256" key="13">
    <source>
        <dbReference type="ARBA" id="ARBA00037506"/>
    </source>
</evidence>
<name>A0A498LQ94_LABRO</name>
<evidence type="ECO:0000256" key="4">
    <source>
        <dbReference type="ARBA" id="ARBA00022525"/>
    </source>
</evidence>
<dbReference type="GO" id="GO:0055090">
    <property type="term" value="P:acylglycerol homeostasis"/>
    <property type="evidence" value="ECO:0007669"/>
    <property type="project" value="TreeGrafter"/>
</dbReference>
<dbReference type="GO" id="GO:1903561">
    <property type="term" value="C:extracellular vesicle"/>
    <property type="evidence" value="ECO:0007669"/>
    <property type="project" value="TreeGrafter"/>
</dbReference>
<dbReference type="PANTHER" id="PTHR18976">
    <property type="entry name" value="APOLIPOPROTEIN"/>
    <property type="match status" value="1"/>
</dbReference>
<keyword evidence="9" id="KW-0445">Lipid transport</keyword>
<keyword evidence="10" id="KW-0443">Lipid metabolism</keyword>
<proteinExistence type="evidence at protein level"/>
<dbReference type="GO" id="GO:0042627">
    <property type="term" value="C:chylomicron"/>
    <property type="evidence" value="ECO:0007669"/>
    <property type="project" value="TreeGrafter"/>
</dbReference>
<sequence length="167" mass="19307">MLSIITPTEDAMTLCLEKVKEYDFYADLFVWRLSISCQANLFYADEPKPLLEQLTNAFWSYVAQATRTTEDTLKMIRESQLGQEVNVRMTQSADIASEYAVTLKEQMDPMLEELRSKITKETEVFMELLSQNLIGIRDKLKPYSDNLKRQIQETVKKFIDAVGSFTP</sequence>
<dbReference type="GO" id="GO:0034362">
    <property type="term" value="C:low-density lipoprotein particle"/>
    <property type="evidence" value="ECO:0007669"/>
    <property type="project" value="TreeGrafter"/>
</dbReference>
<keyword evidence="6" id="KW-0732">Signal</keyword>
<evidence type="ECO:0000256" key="3">
    <source>
        <dbReference type="ARBA" id="ARBA00022448"/>
    </source>
</evidence>
<evidence type="ECO:0000256" key="6">
    <source>
        <dbReference type="ARBA" id="ARBA00022729"/>
    </source>
</evidence>
<keyword evidence="16" id="KW-1267">Proteomics identification</keyword>
<evidence type="ECO:0000256" key="8">
    <source>
        <dbReference type="ARBA" id="ARBA00022850"/>
    </source>
</evidence>
<comment type="function">
    <text evidence="13">Participates in the reverse transport of cholesterol from tissues to the liver for excretion by promoting cholesterol efflux from tissues and by acting as a cofactor for the lecithin cholesterol acyltransferase (LCAT).</text>
</comment>
<keyword evidence="5" id="KW-0153">Cholesterol metabolism</keyword>
<evidence type="ECO:0000313" key="15">
    <source>
        <dbReference type="Proteomes" id="UP000290572"/>
    </source>
</evidence>
<dbReference type="EMBL" id="QBIY01013213">
    <property type="protein sequence ID" value="RXN10261.1"/>
    <property type="molecule type" value="Genomic_DNA"/>
</dbReference>
<dbReference type="GO" id="GO:0005543">
    <property type="term" value="F:phospholipid binding"/>
    <property type="evidence" value="ECO:0007669"/>
    <property type="project" value="TreeGrafter"/>
</dbReference>
<dbReference type="AlphaFoldDB" id="A0A498LQ94"/>
<evidence type="ECO:0000256" key="9">
    <source>
        <dbReference type="ARBA" id="ARBA00023055"/>
    </source>
</evidence>
<evidence type="ECO:0000313" key="14">
    <source>
        <dbReference type="EMBL" id="RXN10261.1"/>
    </source>
</evidence>
<dbReference type="InterPro" id="IPR050163">
    <property type="entry name" value="Apolipoprotein_A1/A4/E"/>
</dbReference>